<dbReference type="GO" id="GO:0016705">
    <property type="term" value="F:oxidoreductase activity, acting on paired donors, with incorporation or reduction of molecular oxygen"/>
    <property type="evidence" value="ECO:0007669"/>
    <property type="project" value="InterPro"/>
</dbReference>
<dbReference type="PANTHER" id="PTHR47955:SF15">
    <property type="entry name" value="CYTOCHROME P450 71A2-LIKE"/>
    <property type="match status" value="1"/>
</dbReference>
<dbReference type="Proteomes" id="UP000734854">
    <property type="component" value="Unassembled WGS sequence"/>
</dbReference>
<dbReference type="InterPro" id="IPR017972">
    <property type="entry name" value="Cyt_P450_CS"/>
</dbReference>
<evidence type="ECO:0000256" key="3">
    <source>
        <dbReference type="ARBA" id="ARBA00023004"/>
    </source>
</evidence>
<reference evidence="5 6" key="1">
    <citation type="submission" date="2020-08" db="EMBL/GenBank/DDBJ databases">
        <title>Plant Genome Project.</title>
        <authorList>
            <person name="Zhang R.-G."/>
        </authorList>
    </citation>
    <scope>NUCLEOTIDE SEQUENCE [LARGE SCALE GENOMIC DNA]</scope>
    <source>
        <tissue evidence="5">Rhizome</tissue>
    </source>
</reference>
<keyword evidence="4" id="KW-0560">Oxidoreductase</keyword>
<dbReference type="FunFam" id="1.10.630.10:FF:000011">
    <property type="entry name" value="Cytochrome P450 83B1"/>
    <property type="match status" value="1"/>
</dbReference>
<evidence type="ECO:0000256" key="4">
    <source>
        <dbReference type="RuleBase" id="RU000461"/>
    </source>
</evidence>
<dbReference type="EMBL" id="JACMSC010000013">
    <property type="protein sequence ID" value="KAG6493689.1"/>
    <property type="molecule type" value="Genomic_DNA"/>
</dbReference>
<dbReference type="GO" id="GO:0020037">
    <property type="term" value="F:heme binding"/>
    <property type="evidence" value="ECO:0007669"/>
    <property type="project" value="InterPro"/>
</dbReference>
<accession>A0A8J5FTQ7</accession>
<name>A0A8J5FTQ7_ZINOF</name>
<dbReference type="InterPro" id="IPR001128">
    <property type="entry name" value="Cyt_P450"/>
</dbReference>
<dbReference type="PROSITE" id="PS00086">
    <property type="entry name" value="CYTOCHROME_P450"/>
    <property type="match status" value="1"/>
</dbReference>
<keyword evidence="2 4" id="KW-0479">Metal-binding</keyword>
<evidence type="ECO:0000313" key="6">
    <source>
        <dbReference type="Proteomes" id="UP000734854"/>
    </source>
</evidence>
<comment type="caution">
    <text evidence="5">The sequence shown here is derived from an EMBL/GenBank/DDBJ whole genome shotgun (WGS) entry which is preliminary data.</text>
</comment>
<sequence>MQLSLLWPLLLLLLLLLLLFVLFSGRGKDNKLLLPNSPPGFPLIGNLHQLGTLPHRSLASLALRHGPVMLLHLGQLPAVFVSSASAASEVLKTHDLVFASRPNSTIADRLFYRSQDVAFAKYGDFWRHVRRVCVLHLLSLRRVRSFRAIREEEVALLVSGVRAAAGGPAPVSEMITEFTNNVLCRVAFGRKQFLELGGGKNVRKMFADLTTLLGEFPVRDFAPSLGWIDYLSGLDSRVNKTALEFDCFIEKVLLEHETRRRKSNGDGGDATVADFLDILLSSEAAEGTTLSRDTVKGIILDVLTGGTDTTYTTIEWAMAELIKHPQKMRIAQEEIRRVVGSKEAIAEETVEAMEYLTAVIKEALRMHPPLPLLVPHEAMDDAEIHGFLIPKGTRVVINAWAIGRDPDSWEQPEEFIPERFLMNDSTAVDFMGQHFQLLPFGAGRRSCPGITFAVATARLALANLLCHFDWELPNGKRGEELDMDEEYGVAVHKKSSLILVAKPREMRRQQL</sequence>
<keyword evidence="4" id="KW-0349">Heme</keyword>
<keyword evidence="4" id="KW-0503">Monooxygenase</keyword>
<dbReference type="GO" id="GO:0004497">
    <property type="term" value="F:monooxygenase activity"/>
    <property type="evidence" value="ECO:0007669"/>
    <property type="project" value="UniProtKB-KW"/>
</dbReference>
<dbReference type="OrthoDB" id="781802at2759"/>
<dbReference type="AlphaFoldDB" id="A0A8J5FTQ7"/>
<dbReference type="GO" id="GO:0005506">
    <property type="term" value="F:iron ion binding"/>
    <property type="evidence" value="ECO:0007669"/>
    <property type="project" value="InterPro"/>
</dbReference>
<keyword evidence="6" id="KW-1185">Reference proteome</keyword>
<organism evidence="5 6">
    <name type="scientific">Zingiber officinale</name>
    <name type="common">Ginger</name>
    <name type="synonym">Amomum zingiber</name>
    <dbReference type="NCBI Taxonomy" id="94328"/>
    <lineage>
        <taxon>Eukaryota</taxon>
        <taxon>Viridiplantae</taxon>
        <taxon>Streptophyta</taxon>
        <taxon>Embryophyta</taxon>
        <taxon>Tracheophyta</taxon>
        <taxon>Spermatophyta</taxon>
        <taxon>Magnoliopsida</taxon>
        <taxon>Liliopsida</taxon>
        <taxon>Zingiberales</taxon>
        <taxon>Zingiberaceae</taxon>
        <taxon>Zingiber</taxon>
    </lineage>
</organism>
<dbReference type="PANTHER" id="PTHR47955">
    <property type="entry name" value="CYTOCHROME P450 FAMILY 71 PROTEIN"/>
    <property type="match status" value="1"/>
</dbReference>
<proteinExistence type="inferred from homology"/>
<evidence type="ECO:0000313" key="5">
    <source>
        <dbReference type="EMBL" id="KAG6493689.1"/>
    </source>
</evidence>
<keyword evidence="3 4" id="KW-0408">Iron</keyword>
<dbReference type="Pfam" id="PF00067">
    <property type="entry name" value="p450"/>
    <property type="match status" value="1"/>
</dbReference>
<evidence type="ECO:0000256" key="2">
    <source>
        <dbReference type="ARBA" id="ARBA00022723"/>
    </source>
</evidence>
<evidence type="ECO:0008006" key="7">
    <source>
        <dbReference type="Google" id="ProtNLM"/>
    </source>
</evidence>
<dbReference type="CDD" id="cd11072">
    <property type="entry name" value="CYP71-like"/>
    <property type="match status" value="1"/>
</dbReference>
<gene>
    <name evidence="5" type="ORF">ZIOFF_048683</name>
</gene>
<comment type="similarity">
    <text evidence="1 4">Belongs to the cytochrome P450 family.</text>
</comment>
<protein>
    <recommendedName>
        <fullName evidence="7">Cytochrome P450 71A1</fullName>
    </recommendedName>
</protein>
<evidence type="ECO:0000256" key="1">
    <source>
        <dbReference type="ARBA" id="ARBA00010617"/>
    </source>
</evidence>